<feature type="transmembrane region" description="Helical" evidence="6">
    <location>
        <begin position="86"/>
        <end position="105"/>
    </location>
</feature>
<evidence type="ECO:0000259" key="8">
    <source>
        <dbReference type="Pfam" id="PF13567"/>
    </source>
</evidence>
<dbReference type="InterPro" id="IPR004477">
    <property type="entry name" value="ComEC_N"/>
</dbReference>
<comment type="caution">
    <text evidence="9">The sequence shown here is derived from an EMBL/GenBank/DDBJ whole genome shotgun (WGS) entry which is preliminary data.</text>
</comment>
<evidence type="ECO:0000256" key="4">
    <source>
        <dbReference type="ARBA" id="ARBA00022989"/>
    </source>
</evidence>
<evidence type="ECO:0000256" key="2">
    <source>
        <dbReference type="ARBA" id="ARBA00022475"/>
    </source>
</evidence>
<dbReference type="eggNOG" id="COG0658">
    <property type="taxonomic scope" value="Bacteria"/>
</dbReference>
<keyword evidence="5 6" id="KW-0472">Membrane</keyword>
<dbReference type="NCBIfam" id="TIGR00360">
    <property type="entry name" value="ComEC_N-term"/>
    <property type="match status" value="1"/>
</dbReference>
<dbReference type="InterPro" id="IPR052159">
    <property type="entry name" value="Competence_DNA_uptake"/>
</dbReference>
<evidence type="ECO:0000256" key="6">
    <source>
        <dbReference type="SAM" id="Phobius"/>
    </source>
</evidence>
<dbReference type="PATRIC" id="fig|13690.10.peg.3005"/>
<keyword evidence="4 6" id="KW-1133">Transmembrane helix</keyword>
<feature type="transmembrane region" description="Helical" evidence="6">
    <location>
        <begin position="532"/>
        <end position="550"/>
    </location>
</feature>
<dbReference type="Pfam" id="PF13567">
    <property type="entry name" value="DUF4131"/>
    <property type="match status" value="1"/>
</dbReference>
<feature type="transmembrane region" description="Helical" evidence="6">
    <location>
        <begin position="335"/>
        <end position="365"/>
    </location>
</feature>
<feature type="transmembrane region" description="Helical" evidence="6">
    <location>
        <begin position="470"/>
        <end position="492"/>
    </location>
</feature>
<dbReference type="Pfam" id="PF03772">
    <property type="entry name" value="Competence"/>
    <property type="match status" value="1"/>
</dbReference>
<organism evidence="9 10">
    <name type="scientific">Sphingobium yanoikuyae</name>
    <name type="common">Sphingomonas yanoikuyae</name>
    <dbReference type="NCBI Taxonomy" id="13690"/>
    <lineage>
        <taxon>Bacteria</taxon>
        <taxon>Pseudomonadati</taxon>
        <taxon>Pseudomonadota</taxon>
        <taxon>Alphaproteobacteria</taxon>
        <taxon>Sphingomonadales</taxon>
        <taxon>Sphingomonadaceae</taxon>
        <taxon>Sphingobium</taxon>
    </lineage>
</organism>
<reference evidence="9 10" key="1">
    <citation type="submission" date="2014-03" db="EMBL/GenBank/DDBJ databases">
        <title>Genome sequence of Sphingobium yanoikuyae B1.</title>
        <authorList>
            <person name="Gan H.M."/>
            <person name="Gan H.Y."/>
            <person name="Savka M.A."/>
        </authorList>
    </citation>
    <scope>NUCLEOTIDE SEQUENCE [LARGE SCALE GENOMIC DNA]</scope>
    <source>
        <strain evidence="9 10">B1</strain>
    </source>
</reference>
<evidence type="ECO:0000256" key="3">
    <source>
        <dbReference type="ARBA" id="ARBA00022692"/>
    </source>
</evidence>
<name>A0A084EJE8_SPHYA</name>
<dbReference type="EMBL" id="JGVR01000018">
    <property type="protein sequence ID" value="KEZ18090.1"/>
    <property type="molecule type" value="Genomic_DNA"/>
</dbReference>
<dbReference type="PANTHER" id="PTHR30619">
    <property type="entry name" value="DNA INTERNALIZATION/COMPETENCE PROTEIN COMEC/REC2"/>
    <property type="match status" value="1"/>
</dbReference>
<feature type="transmembrane region" description="Helical" evidence="6">
    <location>
        <begin position="410"/>
        <end position="433"/>
    </location>
</feature>
<dbReference type="PANTHER" id="PTHR30619:SF1">
    <property type="entry name" value="RECOMBINATION PROTEIN 2"/>
    <property type="match status" value="1"/>
</dbReference>
<evidence type="ECO:0000256" key="5">
    <source>
        <dbReference type="ARBA" id="ARBA00023136"/>
    </source>
</evidence>
<feature type="transmembrane region" description="Helical" evidence="6">
    <location>
        <begin position="504"/>
        <end position="525"/>
    </location>
</feature>
<feature type="transmembrane region" description="Helical" evidence="6">
    <location>
        <begin position="303"/>
        <end position="323"/>
    </location>
</feature>
<feature type="transmembrane region" description="Helical" evidence="6">
    <location>
        <begin position="59"/>
        <end position="79"/>
    </location>
</feature>
<dbReference type="InterPro" id="IPR025405">
    <property type="entry name" value="DUF4131"/>
</dbReference>
<keyword evidence="3 6" id="KW-0812">Transmembrane</keyword>
<gene>
    <name evidence="9" type="ORF">CP98_02927</name>
</gene>
<evidence type="ECO:0000313" key="10">
    <source>
        <dbReference type="Proteomes" id="UP000028534"/>
    </source>
</evidence>
<dbReference type="AlphaFoldDB" id="A0A084EJE8"/>
<feature type="transmembrane region" description="Helical" evidence="6">
    <location>
        <begin position="439"/>
        <end position="458"/>
    </location>
</feature>
<comment type="subcellular location">
    <subcellularLocation>
        <location evidence="1">Cell membrane</location>
        <topology evidence="1">Multi-pass membrane protein</topology>
    </subcellularLocation>
</comment>
<protein>
    <submittedName>
        <fullName evidence="9">ComEC/Rec2-related protein</fullName>
    </submittedName>
</protein>
<proteinExistence type="predicted"/>
<evidence type="ECO:0000259" key="7">
    <source>
        <dbReference type="Pfam" id="PF03772"/>
    </source>
</evidence>
<feature type="transmembrane region" description="Helical" evidence="6">
    <location>
        <begin position="36"/>
        <end position="53"/>
    </location>
</feature>
<dbReference type="RefSeq" id="WP_202902448.1">
    <property type="nucleotide sequence ID" value="NZ_JGVR01000018.1"/>
</dbReference>
<keyword evidence="2" id="KW-1003">Cell membrane</keyword>
<feature type="domain" description="ComEC/Rec2-related protein" evidence="7">
    <location>
        <begin position="246"/>
        <end position="529"/>
    </location>
</feature>
<evidence type="ECO:0000313" key="9">
    <source>
        <dbReference type="EMBL" id="KEZ18090.1"/>
    </source>
</evidence>
<dbReference type="Proteomes" id="UP000028534">
    <property type="component" value="Unassembled WGS sequence"/>
</dbReference>
<feature type="domain" description="DUF4131" evidence="8">
    <location>
        <begin position="60"/>
        <end position="208"/>
    </location>
</feature>
<feature type="transmembrane region" description="Helical" evidence="6">
    <location>
        <begin position="270"/>
        <end position="297"/>
    </location>
</feature>
<evidence type="ECO:0000256" key="1">
    <source>
        <dbReference type="ARBA" id="ARBA00004651"/>
    </source>
</evidence>
<dbReference type="STRING" id="13690.AX777_19830"/>
<feature type="transmembrane region" description="Helical" evidence="6">
    <location>
        <begin position="371"/>
        <end position="389"/>
    </location>
</feature>
<accession>A0A084EJE8</accession>
<sequence length="715" mass="75728">MAFEPRQTSVGRRTVRIAHNGFARIEQWLEVEREQLALWVPVALGAGIAGWFVLPGPAHWLACCCAALGLACLALLLPVGARLRHMLVAGGLLACIGCLLVWGKATWLGQPPLARPIFAQVTGTVTAVAKLPAQQMVRVGLRPIEAPVLPAAIRVNIAEADMPEGLGKGAVLRFRVRLMPPAPPSVPGAFDFARRAYFQGIGATGRALAPVEVVEQTREGPTLRARLFDHISGQVADAPAGIAVALATGDQGAIAEADAEAMRRSGLAHLLSISGLHVTALIGAVIFLLLRLLALIPRAALDWPLMLIAAAGGALAGIGYTLLTGAEVPTVRSCIAALLVLGGLVLGREAITLRLVATGALVVLVFWPEALIGPSFQMSFAAVVALVALGEHRRFKAFAMARDEHWPRKAGRTVAAMLMTGLAIEMVLAPIALFHFHKAGLLGAVANLVAIPLTTFVIMPLEALALGFDLVGLGVPFWWLTGKAIALLLAVAHGVAASPMAVMLAPAVTGWIFGIIVVGGLWCLLWRSRWRWLGLGPIAIGLAGIALLAPPDIVVTGDGRHVAVRTQAGTMALLREGAGDYVRDVLSESAGYDGTLEAIATMKQARCSTDLCAVTLPRGGRNWRLLVTRNAMLVDRPILERDCAAADIVISDRGLPWWCRPRWMKIDRRLLSRTGGLSIGLESGKVHTVHRPGDAHPWIVRPAARRRVSGQLGGG</sequence>
<dbReference type="GO" id="GO:0005886">
    <property type="term" value="C:plasma membrane"/>
    <property type="evidence" value="ECO:0007669"/>
    <property type="project" value="UniProtKB-SubCell"/>
</dbReference>